<dbReference type="InterPro" id="IPR006312">
    <property type="entry name" value="TatA/E"/>
</dbReference>
<evidence type="ECO:0000256" key="2">
    <source>
        <dbReference type="ARBA" id="ARBA00022448"/>
    </source>
</evidence>
<keyword evidence="8 9" id="KW-0472">Membrane</keyword>
<dbReference type="InterPro" id="IPR003369">
    <property type="entry name" value="TatA/B/E"/>
</dbReference>
<dbReference type="RefSeq" id="WP_086991709.1">
    <property type="nucleotide sequence ID" value="NZ_FUHU01000026.1"/>
</dbReference>
<evidence type="ECO:0000256" key="9">
    <source>
        <dbReference type="HAMAP-Rule" id="MF_00236"/>
    </source>
</evidence>
<accession>A0A1R4FSG3</accession>
<gene>
    <name evidence="9" type="primary">tatA</name>
    <name evidence="11" type="ORF">CZ674_06395</name>
</gene>
<dbReference type="GeneID" id="303172850"/>
<evidence type="ECO:0000256" key="10">
    <source>
        <dbReference type="SAM" id="MobiDB-lite"/>
    </source>
</evidence>
<keyword evidence="7 9" id="KW-0811">Translocation</keyword>
<keyword evidence="6 9" id="KW-1133">Transmembrane helix</keyword>
<dbReference type="OrthoDB" id="5245163at2"/>
<dbReference type="GO" id="GO:0043953">
    <property type="term" value="P:protein transport by the Tat complex"/>
    <property type="evidence" value="ECO:0007669"/>
    <property type="project" value="UniProtKB-UniRule"/>
</dbReference>
<dbReference type="PANTHER" id="PTHR42982:SF1">
    <property type="entry name" value="SEC-INDEPENDENT PROTEIN TRANSLOCASE PROTEIN TATA"/>
    <property type="match status" value="1"/>
</dbReference>
<evidence type="ECO:0000256" key="7">
    <source>
        <dbReference type="ARBA" id="ARBA00023010"/>
    </source>
</evidence>
<dbReference type="EMBL" id="FUHU01000026">
    <property type="protein sequence ID" value="SJM58904.1"/>
    <property type="molecule type" value="Genomic_DNA"/>
</dbReference>
<feature type="transmembrane region" description="Helical" evidence="9">
    <location>
        <begin position="12"/>
        <end position="29"/>
    </location>
</feature>
<name>A0A1R4FSG3_9MICO</name>
<keyword evidence="4 9" id="KW-0812">Transmembrane</keyword>
<dbReference type="Proteomes" id="UP000195787">
    <property type="component" value="Unassembled WGS sequence"/>
</dbReference>
<comment type="subunit">
    <text evidence="9">The Tat system comprises two distinct complexes: a TatABC complex, containing multiple copies of TatA, TatB and TatC subunits, and a separate TatA complex, containing only TatA subunits. Substrates initially bind to the TatABC complex, which probably triggers association of the separate TatA complex to form the active translocon.</text>
</comment>
<organism evidence="11 12">
    <name type="scientific">Agrococcus casei LMG 22410</name>
    <dbReference type="NCBI Taxonomy" id="1255656"/>
    <lineage>
        <taxon>Bacteria</taxon>
        <taxon>Bacillati</taxon>
        <taxon>Actinomycetota</taxon>
        <taxon>Actinomycetes</taxon>
        <taxon>Micrococcales</taxon>
        <taxon>Microbacteriaceae</taxon>
        <taxon>Agrococcus</taxon>
    </lineage>
</organism>
<dbReference type="Gene3D" id="1.20.5.3310">
    <property type="match status" value="1"/>
</dbReference>
<evidence type="ECO:0000256" key="8">
    <source>
        <dbReference type="ARBA" id="ARBA00023136"/>
    </source>
</evidence>
<comment type="similarity">
    <text evidence="9">Belongs to the TatA/E family.</text>
</comment>
<dbReference type="GO" id="GO:0008320">
    <property type="term" value="F:protein transmembrane transporter activity"/>
    <property type="evidence" value="ECO:0007669"/>
    <property type="project" value="UniProtKB-UniRule"/>
</dbReference>
<evidence type="ECO:0000256" key="3">
    <source>
        <dbReference type="ARBA" id="ARBA00022475"/>
    </source>
</evidence>
<dbReference type="AlphaFoldDB" id="A0A1R4FSG3"/>
<dbReference type="GO" id="GO:0033281">
    <property type="term" value="C:TAT protein transport complex"/>
    <property type="evidence" value="ECO:0007669"/>
    <property type="project" value="UniProtKB-UniRule"/>
</dbReference>
<evidence type="ECO:0000256" key="6">
    <source>
        <dbReference type="ARBA" id="ARBA00022989"/>
    </source>
</evidence>
<keyword evidence="5 9" id="KW-0653">Protein transport</keyword>
<evidence type="ECO:0000313" key="12">
    <source>
        <dbReference type="Proteomes" id="UP000195787"/>
    </source>
</evidence>
<evidence type="ECO:0000256" key="4">
    <source>
        <dbReference type="ARBA" id="ARBA00022692"/>
    </source>
</evidence>
<comment type="function">
    <text evidence="9">Part of the twin-arginine translocation (Tat) system that transports large folded proteins containing a characteristic twin-arginine motif in their signal peptide across membranes. TatA could form the protein-conducting channel of the Tat system.</text>
</comment>
<comment type="subcellular location">
    <subcellularLocation>
        <location evidence="1 9">Cell membrane</location>
        <topology evidence="1 9">Single-pass membrane protein</topology>
    </subcellularLocation>
</comment>
<sequence length="81" mass="8535">MGGFAGNLAAHWWIILLIVLLVFGATRLPQLAKGIGQSISILKKEVKTDDKDGSGADVVNSESDSTDSTDSSSSQSRADQK</sequence>
<dbReference type="Pfam" id="PF02416">
    <property type="entry name" value="TatA_B_E"/>
    <property type="match status" value="1"/>
</dbReference>
<keyword evidence="3 9" id="KW-1003">Cell membrane</keyword>
<evidence type="ECO:0000256" key="1">
    <source>
        <dbReference type="ARBA" id="ARBA00004162"/>
    </source>
</evidence>
<dbReference type="PANTHER" id="PTHR42982">
    <property type="entry name" value="SEC-INDEPENDENT PROTEIN TRANSLOCASE PROTEIN TATA"/>
    <property type="match status" value="1"/>
</dbReference>
<feature type="compositionally biased region" description="Low complexity" evidence="10">
    <location>
        <begin position="61"/>
        <end position="81"/>
    </location>
</feature>
<evidence type="ECO:0000313" key="11">
    <source>
        <dbReference type="EMBL" id="SJM58904.1"/>
    </source>
</evidence>
<protein>
    <recommendedName>
        <fullName evidence="9">Sec-independent protein translocase protein TatA</fullName>
    </recommendedName>
</protein>
<keyword evidence="2 9" id="KW-0813">Transport</keyword>
<dbReference type="HAMAP" id="MF_00236">
    <property type="entry name" value="TatA_E"/>
    <property type="match status" value="1"/>
</dbReference>
<proteinExistence type="inferred from homology"/>
<keyword evidence="12" id="KW-1185">Reference proteome</keyword>
<feature type="region of interest" description="Disordered" evidence="10">
    <location>
        <begin position="46"/>
        <end position="81"/>
    </location>
</feature>
<evidence type="ECO:0000256" key="5">
    <source>
        <dbReference type="ARBA" id="ARBA00022927"/>
    </source>
</evidence>
<reference evidence="11 12" key="1">
    <citation type="submission" date="2017-02" db="EMBL/GenBank/DDBJ databases">
        <authorList>
            <person name="Peterson S.W."/>
        </authorList>
    </citation>
    <scope>NUCLEOTIDE SEQUENCE [LARGE SCALE GENOMIC DNA]</scope>
    <source>
        <strain evidence="11 12">LMG 22410</strain>
    </source>
</reference>